<dbReference type="Proteomes" id="UP001632037">
    <property type="component" value="Unassembled WGS sequence"/>
</dbReference>
<dbReference type="AlphaFoldDB" id="A0ABD3FNN6"/>
<dbReference type="EMBL" id="JBIMZQ010000011">
    <property type="protein sequence ID" value="KAL3668522.1"/>
    <property type="molecule type" value="Genomic_DNA"/>
</dbReference>
<reference evidence="2 3" key="1">
    <citation type="submission" date="2024-09" db="EMBL/GenBank/DDBJ databases">
        <title>Genome sequencing and assembly of Phytophthora oleae, isolate VK10A, causative agent of rot of olive drupes.</title>
        <authorList>
            <person name="Conti Taguali S."/>
            <person name="Riolo M."/>
            <person name="La Spada F."/>
            <person name="Cacciola S.O."/>
            <person name="Dionisio G."/>
        </authorList>
    </citation>
    <scope>NUCLEOTIDE SEQUENCE [LARGE SCALE GENOMIC DNA]</scope>
    <source>
        <strain evidence="2 3">VK10A</strain>
    </source>
</reference>
<accession>A0ABD3FNN6</accession>
<feature type="signal peptide" evidence="1">
    <location>
        <begin position="1"/>
        <end position="22"/>
    </location>
</feature>
<protein>
    <recommendedName>
        <fullName evidence="4">RxLR effector protein</fullName>
    </recommendedName>
</protein>
<evidence type="ECO:0000256" key="1">
    <source>
        <dbReference type="SAM" id="SignalP"/>
    </source>
</evidence>
<proteinExistence type="predicted"/>
<name>A0ABD3FNN6_9STRA</name>
<gene>
    <name evidence="2" type="ORF">V7S43_006606</name>
</gene>
<organism evidence="2 3">
    <name type="scientific">Phytophthora oleae</name>
    <dbReference type="NCBI Taxonomy" id="2107226"/>
    <lineage>
        <taxon>Eukaryota</taxon>
        <taxon>Sar</taxon>
        <taxon>Stramenopiles</taxon>
        <taxon>Oomycota</taxon>
        <taxon>Peronosporomycetes</taxon>
        <taxon>Peronosporales</taxon>
        <taxon>Peronosporaceae</taxon>
        <taxon>Phytophthora</taxon>
    </lineage>
</organism>
<evidence type="ECO:0008006" key="4">
    <source>
        <dbReference type="Google" id="ProtNLM"/>
    </source>
</evidence>
<keyword evidence="3" id="KW-1185">Reference proteome</keyword>
<feature type="chain" id="PRO_5044792416" description="RxLR effector protein" evidence="1">
    <location>
        <begin position="23"/>
        <end position="169"/>
    </location>
</feature>
<evidence type="ECO:0000313" key="3">
    <source>
        <dbReference type="Proteomes" id="UP001632037"/>
    </source>
</evidence>
<keyword evidence="1" id="KW-0732">Signal</keyword>
<sequence>MTEKHFIALVSAGLVLVHSTPALLSIPQAGNTTRSTVVTATTDQIANVDRGKTLDGEFYPTIRGPALIVPSLYYSKMTSQLMAISQYNFPNDQALKDELAAEGPYTTYEQFKVGYKSITDAGIIEIPQALDNSDEVFGEMRLGGKGHTLKLTHLFETNAPVQTPHCGVE</sequence>
<comment type="caution">
    <text evidence="2">The sequence shown here is derived from an EMBL/GenBank/DDBJ whole genome shotgun (WGS) entry which is preliminary data.</text>
</comment>
<evidence type="ECO:0000313" key="2">
    <source>
        <dbReference type="EMBL" id="KAL3668522.1"/>
    </source>
</evidence>